<evidence type="ECO:0000313" key="2">
    <source>
        <dbReference type="Proteomes" id="UP000727407"/>
    </source>
</evidence>
<sequence>VKHERWRVHVKDMERTQKSYCHESNTKMESARKDMERTQTYVMSQTRRWRVHEKTWKERRRMS</sequence>
<reference evidence="1" key="1">
    <citation type="submission" date="2020-07" db="EMBL/GenBank/DDBJ databases">
        <title>Clarias magur genome sequencing, assembly and annotation.</title>
        <authorList>
            <person name="Kushwaha B."/>
            <person name="Kumar R."/>
            <person name="Das P."/>
            <person name="Joshi C.G."/>
            <person name="Kumar D."/>
            <person name="Nagpure N.S."/>
            <person name="Pandey M."/>
            <person name="Agarwal S."/>
            <person name="Srivastava S."/>
            <person name="Singh M."/>
            <person name="Sahoo L."/>
            <person name="Jayasankar P."/>
            <person name="Meher P.K."/>
            <person name="Koringa P.G."/>
            <person name="Iquebal M.A."/>
            <person name="Das S.P."/>
            <person name="Bit A."/>
            <person name="Patnaik S."/>
            <person name="Patel N."/>
            <person name="Shah T.M."/>
            <person name="Hinsu A."/>
            <person name="Jena J.K."/>
        </authorList>
    </citation>
    <scope>NUCLEOTIDE SEQUENCE</scope>
    <source>
        <strain evidence="1">CIFAMagur01</strain>
        <tissue evidence="1">Testis</tissue>
    </source>
</reference>
<evidence type="ECO:0000313" key="1">
    <source>
        <dbReference type="EMBL" id="KAF5895844.1"/>
    </source>
</evidence>
<comment type="caution">
    <text evidence="1">The sequence shown here is derived from an EMBL/GenBank/DDBJ whole genome shotgun (WGS) entry which is preliminary data.</text>
</comment>
<dbReference type="Proteomes" id="UP000727407">
    <property type="component" value="Unassembled WGS sequence"/>
</dbReference>
<accession>A0A8J4WXQ5</accession>
<gene>
    <name evidence="1" type="ORF">DAT39_014441</name>
</gene>
<dbReference type="AlphaFoldDB" id="A0A8J4WXQ5"/>
<proteinExistence type="predicted"/>
<organism evidence="1 2">
    <name type="scientific">Clarias magur</name>
    <name type="common">Asian catfish</name>
    <name type="synonym">Macropteronotus magur</name>
    <dbReference type="NCBI Taxonomy" id="1594786"/>
    <lineage>
        <taxon>Eukaryota</taxon>
        <taxon>Metazoa</taxon>
        <taxon>Chordata</taxon>
        <taxon>Craniata</taxon>
        <taxon>Vertebrata</taxon>
        <taxon>Euteleostomi</taxon>
        <taxon>Actinopterygii</taxon>
        <taxon>Neopterygii</taxon>
        <taxon>Teleostei</taxon>
        <taxon>Ostariophysi</taxon>
        <taxon>Siluriformes</taxon>
        <taxon>Clariidae</taxon>
        <taxon>Clarias</taxon>
    </lineage>
</organism>
<name>A0A8J4WXQ5_CLAMG</name>
<keyword evidence="2" id="KW-1185">Reference proteome</keyword>
<protein>
    <submittedName>
        <fullName evidence="1">Uncharacterized protein</fullName>
    </submittedName>
</protein>
<dbReference type="EMBL" id="QNUK01000302">
    <property type="protein sequence ID" value="KAF5895844.1"/>
    <property type="molecule type" value="Genomic_DNA"/>
</dbReference>
<feature type="non-terminal residue" evidence="1">
    <location>
        <position position="63"/>
    </location>
</feature>
<feature type="non-terminal residue" evidence="1">
    <location>
        <position position="1"/>
    </location>
</feature>